<dbReference type="GO" id="GO:0005829">
    <property type="term" value="C:cytosol"/>
    <property type="evidence" value="ECO:0007669"/>
    <property type="project" value="TreeGrafter"/>
</dbReference>
<evidence type="ECO:0000256" key="3">
    <source>
        <dbReference type="ARBA" id="ARBA00023163"/>
    </source>
</evidence>
<dbReference type="OrthoDB" id="6881322at2"/>
<dbReference type="Gene3D" id="2.60.120.10">
    <property type="entry name" value="Jelly Rolls"/>
    <property type="match status" value="1"/>
</dbReference>
<dbReference type="InterPro" id="IPR000595">
    <property type="entry name" value="cNMP-bd_dom"/>
</dbReference>
<reference evidence="6 7" key="1">
    <citation type="submission" date="2019-02" db="EMBL/GenBank/DDBJ databases">
        <title>Genomic Encyclopedia of Type Strains, Phase IV (KMG-IV): sequencing the most valuable type-strain genomes for metagenomic binning, comparative biology and taxonomic classification.</title>
        <authorList>
            <person name="Goeker M."/>
        </authorList>
    </citation>
    <scope>NUCLEOTIDE SEQUENCE [LARGE SCALE GENOMIC DNA]</scope>
    <source>
        <strain evidence="6 7">K24</strain>
    </source>
</reference>
<evidence type="ECO:0000256" key="2">
    <source>
        <dbReference type="ARBA" id="ARBA00023125"/>
    </source>
</evidence>
<proteinExistence type="predicted"/>
<organism evidence="6 7">
    <name type="scientific">Pigmentiphaga kullae</name>
    <dbReference type="NCBI Taxonomy" id="151784"/>
    <lineage>
        <taxon>Bacteria</taxon>
        <taxon>Pseudomonadati</taxon>
        <taxon>Pseudomonadota</taxon>
        <taxon>Betaproteobacteria</taxon>
        <taxon>Burkholderiales</taxon>
        <taxon>Alcaligenaceae</taxon>
        <taxon>Pigmentiphaga</taxon>
    </lineage>
</organism>
<gene>
    <name evidence="6" type="ORF">EV675_0564</name>
</gene>
<dbReference type="InterPro" id="IPR050397">
    <property type="entry name" value="Env_Response_Regulators"/>
</dbReference>
<dbReference type="PANTHER" id="PTHR24567">
    <property type="entry name" value="CRP FAMILY TRANSCRIPTIONAL REGULATORY PROTEIN"/>
    <property type="match status" value="1"/>
</dbReference>
<dbReference type="SUPFAM" id="SSF51206">
    <property type="entry name" value="cAMP-binding domain-like"/>
    <property type="match status" value="1"/>
</dbReference>
<keyword evidence="2" id="KW-0238">DNA-binding</keyword>
<feature type="domain" description="Cyclic nucleotide-binding" evidence="4">
    <location>
        <begin position="11"/>
        <end position="114"/>
    </location>
</feature>
<sequence>MSSPDTAFSLLLERLSDAQARAVRGRMTARELVRGQTLFAQGDPSPRLWVIRAGRLRTYHLAPSGEEFTTAVWSSGQTLGLLSTLLDQPRAISCQALEPASLLAMERADLLALMETVPAFAINVARVAAMLATNSIARSGPRALDSATAKLARILHDLALAAPGYDGHGAEIAGVTRADLAKMAGISRTWASLRLAALERAGLVLRTRGGLSVPDVARLARLYSDGY</sequence>
<protein>
    <submittedName>
        <fullName evidence="6">CRP-like cAMP-binding protein</fullName>
    </submittedName>
</protein>
<dbReference type="InterPro" id="IPR014710">
    <property type="entry name" value="RmlC-like_jellyroll"/>
</dbReference>
<dbReference type="Gene3D" id="1.10.10.10">
    <property type="entry name" value="Winged helix-like DNA-binding domain superfamily/Winged helix DNA-binding domain"/>
    <property type="match status" value="1"/>
</dbReference>
<dbReference type="GO" id="GO:0003700">
    <property type="term" value="F:DNA-binding transcription factor activity"/>
    <property type="evidence" value="ECO:0007669"/>
    <property type="project" value="TreeGrafter"/>
</dbReference>
<evidence type="ECO:0000256" key="1">
    <source>
        <dbReference type="ARBA" id="ARBA00023015"/>
    </source>
</evidence>
<accession>A0A4V2F3L7</accession>
<feature type="domain" description="HTH crp-type" evidence="5">
    <location>
        <begin position="145"/>
        <end position="217"/>
    </location>
</feature>
<dbReference type="GO" id="GO:0003677">
    <property type="term" value="F:DNA binding"/>
    <property type="evidence" value="ECO:0007669"/>
    <property type="project" value="UniProtKB-KW"/>
</dbReference>
<dbReference type="RefSeq" id="WP_130355901.1">
    <property type="nucleotide sequence ID" value="NZ_SGXC01000001.1"/>
</dbReference>
<evidence type="ECO:0000313" key="7">
    <source>
        <dbReference type="Proteomes" id="UP000292445"/>
    </source>
</evidence>
<dbReference type="SUPFAM" id="SSF46785">
    <property type="entry name" value="Winged helix' DNA-binding domain"/>
    <property type="match status" value="1"/>
</dbReference>
<evidence type="ECO:0000259" key="5">
    <source>
        <dbReference type="PROSITE" id="PS51063"/>
    </source>
</evidence>
<dbReference type="PROSITE" id="PS51063">
    <property type="entry name" value="HTH_CRP_2"/>
    <property type="match status" value="1"/>
</dbReference>
<comment type="caution">
    <text evidence="6">The sequence shown here is derived from an EMBL/GenBank/DDBJ whole genome shotgun (WGS) entry which is preliminary data.</text>
</comment>
<dbReference type="InterPro" id="IPR012318">
    <property type="entry name" value="HTH_CRP"/>
</dbReference>
<dbReference type="AlphaFoldDB" id="A0A4V2F3L7"/>
<dbReference type="PANTHER" id="PTHR24567:SF68">
    <property type="entry name" value="DNA-BINDING TRANSCRIPTIONAL DUAL REGULATOR CRP"/>
    <property type="match status" value="1"/>
</dbReference>
<evidence type="ECO:0000259" key="4">
    <source>
        <dbReference type="PROSITE" id="PS50042"/>
    </source>
</evidence>
<name>A0A4V2F3L7_9BURK</name>
<dbReference type="CDD" id="cd00038">
    <property type="entry name" value="CAP_ED"/>
    <property type="match status" value="1"/>
</dbReference>
<dbReference type="SMART" id="SM00100">
    <property type="entry name" value="cNMP"/>
    <property type="match status" value="1"/>
</dbReference>
<evidence type="ECO:0000313" key="6">
    <source>
        <dbReference type="EMBL" id="RZS84547.1"/>
    </source>
</evidence>
<dbReference type="EMBL" id="SGXC01000001">
    <property type="protein sequence ID" value="RZS84547.1"/>
    <property type="molecule type" value="Genomic_DNA"/>
</dbReference>
<dbReference type="PROSITE" id="PS50042">
    <property type="entry name" value="CNMP_BINDING_3"/>
    <property type="match status" value="1"/>
</dbReference>
<keyword evidence="1" id="KW-0805">Transcription regulation</keyword>
<dbReference type="Proteomes" id="UP000292445">
    <property type="component" value="Unassembled WGS sequence"/>
</dbReference>
<dbReference type="Pfam" id="PF00027">
    <property type="entry name" value="cNMP_binding"/>
    <property type="match status" value="1"/>
</dbReference>
<dbReference type="InterPro" id="IPR036390">
    <property type="entry name" value="WH_DNA-bd_sf"/>
</dbReference>
<dbReference type="InterPro" id="IPR036388">
    <property type="entry name" value="WH-like_DNA-bd_sf"/>
</dbReference>
<dbReference type="Pfam" id="PF13545">
    <property type="entry name" value="HTH_Crp_2"/>
    <property type="match status" value="1"/>
</dbReference>
<keyword evidence="7" id="KW-1185">Reference proteome</keyword>
<dbReference type="InterPro" id="IPR018490">
    <property type="entry name" value="cNMP-bd_dom_sf"/>
</dbReference>
<keyword evidence="3" id="KW-0804">Transcription</keyword>